<evidence type="ECO:0000256" key="5">
    <source>
        <dbReference type="SAM" id="Phobius"/>
    </source>
</evidence>
<gene>
    <name evidence="6" type="ORF">KPS_000774</name>
</gene>
<sequence>MHTFLPRALFLFAAILCASLFVFIGGQVLTLSDMAARIHPLLGQAVFWGGMAAYFGALGWLGATWLLRPRPLVLPQNPTPDELHDYLRRLTARLRANPHLREGGVAHMAGTSASTATHASPAPGLAPVAAEAAEASALLRALDAAALRETKRTASRIFLSTAVARNGRLDTLIVLVLLARLVWRVSSIYDQRPHPRDMVRLYINVAGTALAAGALEEAGLEEHVHALLGPLLTASPLASVPGASHVGTLLAAALVDGSANALLALRVGIVTRNMLSPVLPGCPARQNPYRESAALLGRMTAGLVRAVVKAAMGGVASGIRSGIEGTARRTADAVRKGARATVHGVGGVVHKAGDMATTMAGAMPFRDDALSEGDEHDAPHPAAMHQHTAARPCHPRGCPCQYAGRRGHAAHAQPHPQSAAPVPEEARLTAPAFPARGRILRPANACRPAADATGRRNRNSKLPAVEIRTGARACPRAAAG</sequence>
<evidence type="ECO:0000256" key="3">
    <source>
        <dbReference type="ARBA" id="ARBA00022989"/>
    </source>
</evidence>
<organism evidence="6 7">
    <name type="scientific">Nitratidesulfovibrio liaohensis</name>
    <dbReference type="NCBI Taxonomy" id="2604158"/>
    <lineage>
        <taxon>Bacteria</taxon>
        <taxon>Pseudomonadati</taxon>
        <taxon>Thermodesulfobacteriota</taxon>
        <taxon>Desulfovibrionia</taxon>
        <taxon>Desulfovibrionales</taxon>
        <taxon>Desulfovibrionaceae</taxon>
        <taxon>Nitratidesulfovibrio</taxon>
    </lineage>
</organism>
<dbReference type="Proteomes" id="UP001180616">
    <property type="component" value="Chromosome"/>
</dbReference>
<keyword evidence="3 5" id="KW-1133">Transmembrane helix</keyword>
<name>A0ABY9R3N6_9BACT</name>
<keyword evidence="4 5" id="KW-0472">Membrane</keyword>
<comment type="subcellular location">
    <subcellularLocation>
        <location evidence="1">Membrane</location>
        <topology evidence="1">Multi-pass membrane protein</topology>
    </subcellularLocation>
</comment>
<evidence type="ECO:0000313" key="6">
    <source>
        <dbReference type="EMBL" id="WMW66212.1"/>
    </source>
</evidence>
<dbReference type="Pfam" id="PF05128">
    <property type="entry name" value="DUF697"/>
    <property type="match status" value="1"/>
</dbReference>
<keyword evidence="7" id="KW-1185">Reference proteome</keyword>
<evidence type="ECO:0000256" key="2">
    <source>
        <dbReference type="ARBA" id="ARBA00022692"/>
    </source>
</evidence>
<reference evidence="6" key="1">
    <citation type="submission" date="2023-09" db="EMBL/GenBank/DDBJ databases">
        <authorList>
            <consortium name="CW5 consortium"/>
            <person name="Lu C.-W."/>
        </authorList>
    </citation>
    <scope>NUCLEOTIDE SEQUENCE</scope>
    <source>
        <strain evidence="6">KPS</strain>
    </source>
</reference>
<accession>A0ABY9R3N6</accession>
<feature type="transmembrane region" description="Helical" evidence="5">
    <location>
        <begin position="46"/>
        <end position="67"/>
    </location>
</feature>
<evidence type="ECO:0000256" key="1">
    <source>
        <dbReference type="ARBA" id="ARBA00004141"/>
    </source>
</evidence>
<keyword evidence="2 5" id="KW-0812">Transmembrane</keyword>
<dbReference type="RefSeq" id="WP_309542120.1">
    <property type="nucleotide sequence ID" value="NZ_CP133659.1"/>
</dbReference>
<evidence type="ECO:0000256" key="4">
    <source>
        <dbReference type="ARBA" id="ARBA00023136"/>
    </source>
</evidence>
<protein>
    <submittedName>
        <fullName evidence="6">DUF697 domain-containing protein</fullName>
    </submittedName>
</protein>
<evidence type="ECO:0000313" key="7">
    <source>
        <dbReference type="Proteomes" id="UP001180616"/>
    </source>
</evidence>
<dbReference type="EMBL" id="CP133659">
    <property type="protein sequence ID" value="WMW66212.1"/>
    <property type="molecule type" value="Genomic_DNA"/>
</dbReference>
<dbReference type="InterPro" id="IPR021147">
    <property type="entry name" value="DUF697"/>
</dbReference>
<proteinExistence type="predicted"/>